<dbReference type="GO" id="GO:0005783">
    <property type="term" value="C:endoplasmic reticulum"/>
    <property type="evidence" value="ECO:0007669"/>
    <property type="project" value="InterPro"/>
</dbReference>
<protein>
    <submittedName>
        <fullName evidence="1">Uncharacterized protein</fullName>
    </submittedName>
</protein>
<proteinExistence type="predicted"/>
<comment type="caution">
    <text evidence="1">The sequence shown here is derived from an EMBL/GenBank/DDBJ whole genome shotgun (WGS) entry which is preliminary data.</text>
</comment>
<evidence type="ECO:0000313" key="2">
    <source>
        <dbReference type="Proteomes" id="UP000663848"/>
    </source>
</evidence>
<dbReference type="AlphaFoldDB" id="A0A822ERT3"/>
<dbReference type="EMBL" id="CAJOBR010074933">
    <property type="protein sequence ID" value="CAF5109775.1"/>
    <property type="molecule type" value="Genomic_DNA"/>
</dbReference>
<accession>A0A822ERT3</accession>
<dbReference type="Pfam" id="PF05404">
    <property type="entry name" value="TRAP-delta"/>
    <property type="match status" value="1"/>
</dbReference>
<organism evidence="1 2">
    <name type="scientific">Rotaria socialis</name>
    <dbReference type="NCBI Taxonomy" id="392032"/>
    <lineage>
        <taxon>Eukaryota</taxon>
        <taxon>Metazoa</taxon>
        <taxon>Spiralia</taxon>
        <taxon>Gnathifera</taxon>
        <taxon>Rotifera</taxon>
        <taxon>Eurotatoria</taxon>
        <taxon>Bdelloidea</taxon>
        <taxon>Philodinida</taxon>
        <taxon>Philodinidae</taxon>
        <taxon>Rotaria</taxon>
    </lineage>
</organism>
<dbReference type="Proteomes" id="UP000663848">
    <property type="component" value="Unassembled WGS sequence"/>
</dbReference>
<feature type="non-terminal residue" evidence="1">
    <location>
        <position position="1"/>
    </location>
</feature>
<dbReference type="GO" id="GO:0016020">
    <property type="term" value="C:membrane"/>
    <property type="evidence" value="ECO:0007669"/>
    <property type="project" value="InterPro"/>
</dbReference>
<dbReference type="InterPro" id="IPR008855">
    <property type="entry name" value="TRAP-delta"/>
</dbReference>
<gene>
    <name evidence="1" type="ORF">QYT958_LOCUS45360</name>
</gene>
<evidence type="ECO:0000313" key="1">
    <source>
        <dbReference type="EMBL" id="CAF5109775.1"/>
    </source>
</evidence>
<reference evidence="1" key="1">
    <citation type="submission" date="2021-02" db="EMBL/GenBank/DDBJ databases">
        <authorList>
            <person name="Nowell W R."/>
        </authorList>
    </citation>
    <scope>NUCLEOTIDE SEQUENCE</scope>
</reference>
<name>A0A822ERT3_9BILA</name>
<sequence length="57" mass="6234">YADINGHVIPCAQSVSSPGKYYVSVATSTHKHLAKGSTIVKLYDDEAYSTLRKVSYL</sequence>